<evidence type="ECO:0000256" key="5">
    <source>
        <dbReference type="ARBA" id="ARBA00022824"/>
    </source>
</evidence>
<dbReference type="CDD" id="cd14752">
    <property type="entry name" value="GH31_N"/>
    <property type="match status" value="1"/>
</dbReference>
<comment type="subcellular location">
    <subcellularLocation>
        <location evidence="1">Endoplasmic reticulum</location>
    </subcellularLocation>
</comment>
<evidence type="ECO:0000256" key="1">
    <source>
        <dbReference type="ARBA" id="ARBA00004240"/>
    </source>
</evidence>
<keyword evidence="4 9" id="KW-0378">Hydrolase</keyword>
<accession>A0ABQ6N925</accession>
<evidence type="ECO:0000256" key="7">
    <source>
        <dbReference type="ARBA" id="ARBA00023295"/>
    </source>
</evidence>
<keyword evidence="3 11" id="KW-0732">Signal</keyword>
<dbReference type="InterPro" id="IPR000322">
    <property type="entry name" value="Glyco_hydro_31_TIM"/>
</dbReference>
<proteinExistence type="inferred from homology"/>
<feature type="domain" description="Glycoside hydrolase family 31 TIM barrel" evidence="12">
    <location>
        <begin position="410"/>
        <end position="446"/>
    </location>
</feature>
<evidence type="ECO:0000313" key="15">
    <source>
        <dbReference type="Proteomes" id="UP001165060"/>
    </source>
</evidence>
<evidence type="ECO:0000256" key="6">
    <source>
        <dbReference type="ARBA" id="ARBA00023180"/>
    </source>
</evidence>
<evidence type="ECO:0000256" key="8">
    <source>
        <dbReference type="ARBA" id="ARBA00042895"/>
    </source>
</evidence>
<dbReference type="Proteomes" id="UP001165060">
    <property type="component" value="Unassembled WGS sequence"/>
</dbReference>
<gene>
    <name evidence="14" type="ORF">TeGR_g13976</name>
</gene>
<dbReference type="Pfam" id="PF13802">
    <property type="entry name" value="Gal_mutarotas_2"/>
    <property type="match status" value="1"/>
</dbReference>
<keyword evidence="15" id="KW-1185">Reference proteome</keyword>
<comment type="pathway">
    <text evidence="2">Glycan metabolism; N-glycan metabolism.</text>
</comment>
<dbReference type="Gene3D" id="3.20.20.80">
    <property type="entry name" value="Glycosidases"/>
    <property type="match status" value="1"/>
</dbReference>
<feature type="signal peptide" evidence="11">
    <location>
        <begin position="1"/>
        <end position="25"/>
    </location>
</feature>
<keyword evidence="5" id="KW-0256">Endoplasmic reticulum</keyword>
<evidence type="ECO:0000256" key="11">
    <source>
        <dbReference type="SAM" id="SignalP"/>
    </source>
</evidence>
<dbReference type="PANTHER" id="PTHR22762:SF54">
    <property type="entry name" value="BCDNA.GH04962"/>
    <property type="match status" value="1"/>
</dbReference>
<keyword evidence="7 9" id="KW-0326">Glycosidase</keyword>
<comment type="caution">
    <text evidence="14">The sequence shown here is derived from an EMBL/GenBank/DDBJ whole genome shotgun (WGS) entry which is preliminary data.</text>
</comment>
<feature type="chain" id="PRO_5046459614" description="Glucosidase II subunit alpha" evidence="11">
    <location>
        <begin position="26"/>
        <end position="446"/>
    </location>
</feature>
<evidence type="ECO:0000256" key="9">
    <source>
        <dbReference type="RuleBase" id="RU361185"/>
    </source>
</evidence>
<protein>
    <recommendedName>
        <fullName evidence="8">Glucosidase II subunit alpha</fullName>
    </recommendedName>
</protein>
<dbReference type="Pfam" id="PF01055">
    <property type="entry name" value="Glyco_hydro_31_2nd"/>
    <property type="match status" value="1"/>
</dbReference>
<dbReference type="SUPFAM" id="SSF74650">
    <property type="entry name" value="Galactose mutarotase-like"/>
    <property type="match status" value="1"/>
</dbReference>
<evidence type="ECO:0000259" key="12">
    <source>
        <dbReference type="Pfam" id="PF01055"/>
    </source>
</evidence>
<organism evidence="14 15">
    <name type="scientific">Tetraparma gracilis</name>
    <dbReference type="NCBI Taxonomy" id="2962635"/>
    <lineage>
        <taxon>Eukaryota</taxon>
        <taxon>Sar</taxon>
        <taxon>Stramenopiles</taxon>
        <taxon>Ochrophyta</taxon>
        <taxon>Bolidophyceae</taxon>
        <taxon>Parmales</taxon>
        <taxon>Triparmaceae</taxon>
        <taxon>Tetraparma</taxon>
    </lineage>
</organism>
<reference evidence="14 15" key="1">
    <citation type="journal article" date="2023" name="Commun. Biol.">
        <title>Genome analysis of Parmales, the sister group of diatoms, reveals the evolutionary specialization of diatoms from phago-mixotrophs to photoautotrophs.</title>
        <authorList>
            <person name="Ban H."/>
            <person name="Sato S."/>
            <person name="Yoshikawa S."/>
            <person name="Yamada K."/>
            <person name="Nakamura Y."/>
            <person name="Ichinomiya M."/>
            <person name="Sato N."/>
            <person name="Blanc-Mathieu R."/>
            <person name="Endo H."/>
            <person name="Kuwata A."/>
            <person name="Ogata H."/>
        </authorList>
    </citation>
    <scope>NUCLEOTIDE SEQUENCE [LARGE SCALE GENOMIC DNA]</scope>
</reference>
<sequence length="446" mass="48259">MPPLRPLLLLLSLLVLLSLLPPSLSVDQSKFRTCAQTGFCHRHRLSPGVGYTVDPHTVQLSSPALSTWTTRLHPPPGKRALHPPLLLSLRALSSGGFSVRVTEDDPASPRWESADVLVDGARKPCPADALSSSSTPAAFSLTSSCGASPSLLSLSTSASEPFEIRLSHPSTPGTPYLVVNAESLLHFEHTRSRDSVPAATVAPDGSASEDRHGGREIVGYWEDGLAIYADGTREVKHGDREQRVVDDEDKTGMWEESFGDHRDSKPNGPRSVGVDVAFPSPTAKLTGIPEHASAMSLHATRPAPGAAPERTRYAEPYRLYNLDVFEYDLDVPMALYGAIPLLVAHDPADGSVRGAFFNNPSEMFVDVFEGSGGGKGSHWMAESGVIDLFLLPGGSPEDFYRQYISLTGAPALPPLFSLGYHQCRWNYKDEADVAMVHGKFEEHDYP</sequence>
<evidence type="ECO:0000313" key="14">
    <source>
        <dbReference type="EMBL" id="GMI43188.1"/>
    </source>
</evidence>
<comment type="similarity">
    <text evidence="9">Belongs to the glycosyl hydrolase 31 family.</text>
</comment>
<feature type="region of interest" description="Disordered" evidence="10">
    <location>
        <begin position="191"/>
        <end position="212"/>
    </location>
</feature>
<dbReference type="InterPro" id="IPR011013">
    <property type="entry name" value="Gal_mutarotase_sf_dom"/>
</dbReference>
<dbReference type="Gene3D" id="2.60.40.1760">
    <property type="entry name" value="glycosyl hydrolase (family 31)"/>
    <property type="match status" value="1"/>
</dbReference>
<evidence type="ECO:0000259" key="13">
    <source>
        <dbReference type="Pfam" id="PF13802"/>
    </source>
</evidence>
<evidence type="ECO:0000256" key="3">
    <source>
        <dbReference type="ARBA" id="ARBA00022729"/>
    </source>
</evidence>
<evidence type="ECO:0000256" key="4">
    <source>
        <dbReference type="ARBA" id="ARBA00022801"/>
    </source>
</evidence>
<keyword evidence="6" id="KW-0325">Glycoprotein</keyword>
<dbReference type="PANTHER" id="PTHR22762">
    <property type="entry name" value="ALPHA-GLUCOSIDASE"/>
    <property type="match status" value="1"/>
</dbReference>
<feature type="domain" description="Glycoside hydrolase family 31 N-terminal" evidence="13">
    <location>
        <begin position="88"/>
        <end position="366"/>
    </location>
</feature>
<dbReference type="EMBL" id="BRYB01001114">
    <property type="protein sequence ID" value="GMI43188.1"/>
    <property type="molecule type" value="Genomic_DNA"/>
</dbReference>
<dbReference type="InterPro" id="IPR025887">
    <property type="entry name" value="Glyco_hydro_31_N_dom"/>
</dbReference>
<evidence type="ECO:0000256" key="10">
    <source>
        <dbReference type="SAM" id="MobiDB-lite"/>
    </source>
</evidence>
<name>A0ABQ6N925_9STRA</name>
<evidence type="ECO:0000256" key="2">
    <source>
        <dbReference type="ARBA" id="ARBA00004833"/>
    </source>
</evidence>